<keyword evidence="5" id="KW-0732">Signal</keyword>
<dbReference type="InterPro" id="IPR022655">
    <property type="entry name" value="DUF1553"/>
</dbReference>
<comment type="caution">
    <text evidence="7">The sequence shown here is derived from an EMBL/GenBank/DDBJ whole genome shotgun (WGS) entry which is preliminary data.</text>
</comment>
<feature type="signal peptide" evidence="5">
    <location>
        <begin position="1"/>
        <end position="28"/>
    </location>
</feature>
<dbReference type="InterPro" id="IPR009056">
    <property type="entry name" value="Cyt_c-like_dom"/>
</dbReference>
<proteinExistence type="predicted"/>
<dbReference type="PROSITE" id="PS51007">
    <property type="entry name" value="CYTC"/>
    <property type="match status" value="1"/>
</dbReference>
<keyword evidence="8" id="KW-1185">Reference proteome</keyword>
<dbReference type="EMBL" id="QNRR01000010">
    <property type="protein sequence ID" value="RBP39029.1"/>
    <property type="molecule type" value="Genomic_DNA"/>
</dbReference>
<dbReference type="Pfam" id="PF08305">
    <property type="entry name" value="NPCBM"/>
    <property type="match status" value="1"/>
</dbReference>
<keyword evidence="3 4" id="KW-0408">Iron</keyword>
<feature type="chain" id="PRO_5016876239" evidence="5">
    <location>
        <begin position="29"/>
        <end position="1002"/>
    </location>
</feature>
<protein>
    <submittedName>
        <fullName evidence="7">Cytochrome c</fullName>
    </submittedName>
</protein>
<dbReference type="InterPro" id="IPR008979">
    <property type="entry name" value="Galactose-bd-like_sf"/>
</dbReference>
<dbReference type="InterPro" id="IPR013222">
    <property type="entry name" value="Glyco_hyd_98_carb-bd"/>
</dbReference>
<dbReference type="SMART" id="SM00776">
    <property type="entry name" value="NPCBM"/>
    <property type="match status" value="1"/>
</dbReference>
<dbReference type="PANTHER" id="PTHR35889">
    <property type="entry name" value="CYCLOINULO-OLIGOSACCHARIDE FRUCTANOTRANSFERASE-RELATED"/>
    <property type="match status" value="1"/>
</dbReference>
<dbReference type="AlphaFoldDB" id="A0A366HAU7"/>
<reference evidence="7 8" key="1">
    <citation type="submission" date="2018-06" db="EMBL/GenBank/DDBJ databases">
        <title>Genomic Encyclopedia of Type Strains, Phase IV (KMG-IV): sequencing the most valuable type-strain genomes for metagenomic binning, comparative biology and taxonomic classification.</title>
        <authorList>
            <person name="Goeker M."/>
        </authorList>
    </citation>
    <scope>NUCLEOTIDE SEQUENCE [LARGE SCALE GENOMIC DNA]</scope>
    <source>
        <strain evidence="7 8">DSM 25532</strain>
    </source>
</reference>
<keyword evidence="1 4" id="KW-0349">Heme</keyword>
<dbReference type="InterPro" id="IPR036909">
    <property type="entry name" value="Cyt_c-like_dom_sf"/>
</dbReference>
<sequence>MKGSHRHRMHSWQVMVFAALSFSTSSHGAVDFTRDIAPILSMHCAECHGPNVQKGKVSLQSRAHALGEADWKNAIVVGDPGASLLLQSVSGAEPEMPKKGPKLTADEVGKLREWITSGAPWPEEITIKERLSDAGTLWSLQPLGDSMPPMTATEGMPVPASSPVDAFIHAKLSAKGLAFAAEADRRTLIRRLSFTLLGLPPSPEEVEAFIQDTRADAWELLVDRYLASPHYGERWARHWLDIAHYADTHGFERDQKREHAWPYRDWVVRAFNHDMPYDEFIRHQIAGDIIAPQNRDAVIATGFLAAGPWDFVGQKETPSPVLKRQARADDLDDMVTQVITSTLGLTINCARCHNHKLDPISQEDYYRLWAVFAGVTRGERDIDAPGQDGAMQMKKKLTAHQQKLNEVISSLAGPTLDLADIVGGGDGTGNGKAGAGIDASTGKRIEQKKGFLDGARANQFVAVQPSDKGRAADLIHGVVIPEGPHPVPITSTGITVEGVPATSGKAWDGIRNGPVNAQASTILDGVNYKAAGHSLLGLHANAAITFDLAAMRRTLGDGTLRFTAMTGYGGSAAGSKAEFWVFLDGKTAFHRAKFGAKDGGLPLDVSIPASARFLTLMSTDGGDGISHDQVFLGDARMTLAEASSRLGKEEQEELSSAIRKYDALSRQLSALARPDKFYGVLGGEAPKVQVLARGSPESPGAEVAPGGLTCAGASDHDFGNHTTSEGERRRRLAEWIVQKDNPLTARVLVNRLWHHHFGRGLVDTPSDFGNGGGKPSHPELLDWLAREFMKSGWSVKHMHRLILTSSAYRRSSLRDTDSPDTSNTLLARMHPRRLDAESLRDAVLTVSGCLNPSMGGPGYQDFEYQEAYAPIYKHVTADKPALWKRSIYRFIVRTTPQRFMTTLDCPDPANLTPARLTTTTALQSLALMNNAFMLQQSRHFAERVQREAGTETSEQVTRAVELAFQRRPDSQELEGAIKLVEQQGLPSLCRLLFNANEFVHLD</sequence>
<dbReference type="Pfam" id="PF07587">
    <property type="entry name" value="PSD1"/>
    <property type="match status" value="1"/>
</dbReference>
<evidence type="ECO:0000313" key="8">
    <source>
        <dbReference type="Proteomes" id="UP000253426"/>
    </source>
</evidence>
<organism evidence="7 8">
    <name type="scientific">Roseimicrobium gellanilyticum</name>
    <dbReference type="NCBI Taxonomy" id="748857"/>
    <lineage>
        <taxon>Bacteria</taxon>
        <taxon>Pseudomonadati</taxon>
        <taxon>Verrucomicrobiota</taxon>
        <taxon>Verrucomicrobiia</taxon>
        <taxon>Verrucomicrobiales</taxon>
        <taxon>Verrucomicrobiaceae</taxon>
        <taxon>Roseimicrobium</taxon>
    </lineage>
</organism>
<evidence type="ECO:0000256" key="4">
    <source>
        <dbReference type="PROSITE-ProRule" id="PRU00433"/>
    </source>
</evidence>
<dbReference type="InterPro" id="IPR038637">
    <property type="entry name" value="NPCBM_sf"/>
</dbReference>
<dbReference type="GO" id="GO:0020037">
    <property type="term" value="F:heme binding"/>
    <property type="evidence" value="ECO:0007669"/>
    <property type="project" value="InterPro"/>
</dbReference>
<dbReference type="Proteomes" id="UP000253426">
    <property type="component" value="Unassembled WGS sequence"/>
</dbReference>
<evidence type="ECO:0000256" key="1">
    <source>
        <dbReference type="ARBA" id="ARBA00022617"/>
    </source>
</evidence>
<name>A0A366HAU7_9BACT</name>
<dbReference type="SUPFAM" id="SSF49785">
    <property type="entry name" value="Galactose-binding domain-like"/>
    <property type="match status" value="1"/>
</dbReference>
<dbReference type="GO" id="GO:0009055">
    <property type="term" value="F:electron transfer activity"/>
    <property type="evidence" value="ECO:0007669"/>
    <property type="project" value="InterPro"/>
</dbReference>
<dbReference type="SUPFAM" id="SSF46626">
    <property type="entry name" value="Cytochrome c"/>
    <property type="match status" value="1"/>
</dbReference>
<feature type="domain" description="Cytochrome c" evidence="6">
    <location>
        <begin position="23"/>
        <end position="119"/>
    </location>
</feature>
<evidence type="ECO:0000259" key="6">
    <source>
        <dbReference type="PROSITE" id="PS51007"/>
    </source>
</evidence>
<accession>A0A366HAU7</accession>
<dbReference type="GO" id="GO:0046872">
    <property type="term" value="F:metal ion binding"/>
    <property type="evidence" value="ECO:0007669"/>
    <property type="project" value="UniProtKB-KW"/>
</dbReference>
<dbReference type="Pfam" id="PF07583">
    <property type="entry name" value="PSCyt2"/>
    <property type="match status" value="1"/>
</dbReference>
<dbReference type="Gene3D" id="2.60.120.1060">
    <property type="entry name" value="NPCBM/NEW2 domain"/>
    <property type="match status" value="1"/>
</dbReference>
<dbReference type="InterPro" id="IPR011429">
    <property type="entry name" value="Cyt_c_Planctomycete-type"/>
</dbReference>
<evidence type="ECO:0000256" key="2">
    <source>
        <dbReference type="ARBA" id="ARBA00022723"/>
    </source>
</evidence>
<keyword evidence="2 4" id="KW-0479">Metal-binding</keyword>
<evidence type="ECO:0000256" key="5">
    <source>
        <dbReference type="SAM" id="SignalP"/>
    </source>
</evidence>
<dbReference type="Pfam" id="PF07635">
    <property type="entry name" value="PSCyt1"/>
    <property type="match status" value="1"/>
</dbReference>
<gene>
    <name evidence="7" type="ORF">DES53_11052</name>
</gene>
<dbReference type="PANTHER" id="PTHR35889:SF3">
    <property type="entry name" value="F-BOX DOMAIN-CONTAINING PROTEIN"/>
    <property type="match status" value="1"/>
</dbReference>
<evidence type="ECO:0000313" key="7">
    <source>
        <dbReference type="EMBL" id="RBP39029.1"/>
    </source>
</evidence>
<evidence type="ECO:0000256" key="3">
    <source>
        <dbReference type="ARBA" id="ARBA00023004"/>
    </source>
</evidence>
<dbReference type="InterPro" id="IPR011444">
    <property type="entry name" value="DUF1549"/>
</dbReference>